<dbReference type="Proteomes" id="UP001607303">
    <property type="component" value="Unassembled WGS sequence"/>
</dbReference>
<dbReference type="EMBL" id="JAYRBN010000100">
    <property type="protein sequence ID" value="KAL2728303.1"/>
    <property type="molecule type" value="Genomic_DNA"/>
</dbReference>
<feature type="transmembrane region" description="Helical" evidence="1">
    <location>
        <begin position="29"/>
        <end position="46"/>
    </location>
</feature>
<keyword evidence="1" id="KW-0472">Membrane</keyword>
<name>A0ABD2B6G6_VESMC</name>
<protein>
    <submittedName>
        <fullName evidence="2">Uncharacterized protein</fullName>
    </submittedName>
</protein>
<dbReference type="AlphaFoldDB" id="A0ABD2B6G6"/>
<organism evidence="2 3">
    <name type="scientific">Vespula maculifrons</name>
    <name type="common">Eastern yellow jacket</name>
    <name type="synonym">Wasp</name>
    <dbReference type="NCBI Taxonomy" id="7453"/>
    <lineage>
        <taxon>Eukaryota</taxon>
        <taxon>Metazoa</taxon>
        <taxon>Ecdysozoa</taxon>
        <taxon>Arthropoda</taxon>
        <taxon>Hexapoda</taxon>
        <taxon>Insecta</taxon>
        <taxon>Pterygota</taxon>
        <taxon>Neoptera</taxon>
        <taxon>Endopterygota</taxon>
        <taxon>Hymenoptera</taxon>
        <taxon>Apocrita</taxon>
        <taxon>Aculeata</taxon>
        <taxon>Vespoidea</taxon>
        <taxon>Vespidae</taxon>
        <taxon>Vespinae</taxon>
        <taxon>Vespula</taxon>
    </lineage>
</organism>
<keyword evidence="1" id="KW-0812">Transmembrane</keyword>
<evidence type="ECO:0000313" key="3">
    <source>
        <dbReference type="Proteomes" id="UP001607303"/>
    </source>
</evidence>
<sequence length="118" mass="12781">MDESHAIANGLDILGPDTKRRTRRGERRVYVYGQVAFVINAIIWLGQTCMLLSNKESWIEISGVLSLGKIKLLRDVNDGNLSYSQPAEGAETAEAPTAATTEPTATATAACLVINIFE</sequence>
<evidence type="ECO:0000313" key="2">
    <source>
        <dbReference type="EMBL" id="KAL2728303.1"/>
    </source>
</evidence>
<proteinExistence type="predicted"/>
<gene>
    <name evidence="2" type="ORF">V1477_017579</name>
</gene>
<reference evidence="2 3" key="1">
    <citation type="journal article" date="2024" name="Ann. Entomol. Soc. Am.">
        <title>Genomic analyses of the southern and eastern yellowjacket wasps (Hymenoptera: Vespidae) reveal evolutionary signatures of social life.</title>
        <authorList>
            <person name="Catto M.A."/>
            <person name="Caine P.B."/>
            <person name="Orr S.E."/>
            <person name="Hunt B.G."/>
            <person name="Goodisman M.A.D."/>
        </authorList>
    </citation>
    <scope>NUCLEOTIDE SEQUENCE [LARGE SCALE GENOMIC DNA]</scope>
    <source>
        <strain evidence="2">232</strain>
        <tissue evidence="2">Head and thorax</tissue>
    </source>
</reference>
<keyword evidence="3" id="KW-1185">Reference proteome</keyword>
<accession>A0ABD2B6G6</accession>
<evidence type="ECO:0000256" key="1">
    <source>
        <dbReference type="SAM" id="Phobius"/>
    </source>
</evidence>
<keyword evidence="1" id="KW-1133">Transmembrane helix</keyword>
<comment type="caution">
    <text evidence="2">The sequence shown here is derived from an EMBL/GenBank/DDBJ whole genome shotgun (WGS) entry which is preliminary data.</text>
</comment>